<protein>
    <submittedName>
        <fullName evidence="4">Glycosyltransferase</fullName>
    </submittedName>
</protein>
<dbReference type="SUPFAM" id="SSF53756">
    <property type="entry name" value="UDP-Glycosyltransferase/glycogen phosphorylase"/>
    <property type="match status" value="1"/>
</dbReference>
<evidence type="ECO:0000256" key="1">
    <source>
        <dbReference type="ARBA" id="ARBA00022679"/>
    </source>
</evidence>
<evidence type="ECO:0000259" key="3">
    <source>
        <dbReference type="Pfam" id="PF13439"/>
    </source>
</evidence>
<dbReference type="EMBL" id="DSAC01000080">
    <property type="protein sequence ID" value="HHO74283.1"/>
    <property type="molecule type" value="Genomic_DNA"/>
</dbReference>
<dbReference type="PANTHER" id="PTHR46401">
    <property type="entry name" value="GLYCOSYLTRANSFERASE WBBK-RELATED"/>
    <property type="match status" value="1"/>
</dbReference>
<reference evidence="4" key="1">
    <citation type="journal article" date="2020" name="mSystems">
        <title>Genome- and Community-Level Interaction Insights into Carbon Utilization and Element Cycling Functions of Hydrothermarchaeota in Hydrothermal Sediment.</title>
        <authorList>
            <person name="Zhou Z."/>
            <person name="Liu Y."/>
            <person name="Xu W."/>
            <person name="Pan J."/>
            <person name="Luo Z.H."/>
            <person name="Li M."/>
        </authorList>
    </citation>
    <scope>NUCLEOTIDE SEQUENCE [LARGE SCALE GENOMIC DNA]</scope>
    <source>
        <strain evidence="4">SpSt-114</strain>
    </source>
</reference>
<dbReference type="GO" id="GO:0009103">
    <property type="term" value="P:lipopolysaccharide biosynthetic process"/>
    <property type="evidence" value="ECO:0007669"/>
    <property type="project" value="TreeGrafter"/>
</dbReference>
<evidence type="ECO:0000259" key="2">
    <source>
        <dbReference type="Pfam" id="PF00534"/>
    </source>
</evidence>
<dbReference type="InterPro" id="IPR001296">
    <property type="entry name" value="Glyco_trans_1"/>
</dbReference>
<feature type="domain" description="Glycosyltransferase subfamily 4-like N-terminal" evidence="3">
    <location>
        <begin position="14"/>
        <end position="169"/>
    </location>
</feature>
<dbReference type="AlphaFoldDB" id="A0A7C5SXI4"/>
<sequence>MLRVLSVVDGFGWSGTKEQVYLLARELKKREVDVELALAYQNKEMVEKLSPYGVVFRFFENHTKFNRLNPANYLRLYRIIRENNYHVVIANSPHAYDYVRLIYPFLKNKPKLVVVKRSARVPNPLSLKLKYAYADAVVGVSKAVVKNLASAGFPEHKLYVIPSAIDLERFYPNQEKGLSIRRQLGIPTDAKVFVNVANWNPSVKGQDMLIKTFSELNCSNCYLLLVGSLTDTEGNKLAKAYSVEERVIGVGFRENPEDYINAGDYYVMSSYLEGLPNALLQAMACEKVVIATKAGGVEDFLKDGFNGFSVNVGDFNAMRQKMEMVLKLSPEEYHQIGKRARETAMNFTPEKTCQEYINLFQKLLGIK</sequence>
<dbReference type="Pfam" id="PF13439">
    <property type="entry name" value="Glyco_transf_4"/>
    <property type="match status" value="1"/>
</dbReference>
<name>A0A7C5SXI4_9AQUI</name>
<gene>
    <name evidence="4" type="ORF">ENN04_06580</name>
</gene>
<proteinExistence type="predicted"/>
<keyword evidence="1 4" id="KW-0808">Transferase</keyword>
<dbReference type="GO" id="GO:0016757">
    <property type="term" value="F:glycosyltransferase activity"/>
    <property type="evidence" value="ECO:0007669"/>
    <property type="project" value="InterPro"/>
</dbReference>
<dbReference type="PANTHER" id="PTHR46401:SF2">
    <property type="entry name" value="GLYCOSYLTRANSFERASE WBBK-RELATED"/>
    <property type="match status" value="1"/>
</dbReference>
<dbReference type="Gene3D" id="3.40.50.2000">
    <property type="entry name" value="Glycogen Phosphorylase B"/>
    <property type="match status" value="2"/>
</dbReference>
<feature type="domain" description="Glycosyl transferase family 1" evidence="2">
    <location>
        <begin position="180"/>
        <end position="342"/>
    </location>
</feature>
<dbReference type="InterPro" id="IPR028098">
    <property type="entry name" value="Glyco_trans_4-like_N"/>
</dbReference>
<dbReference type="Pfam" id="PF00534">
    <property type="entry name" value="Glycos_transf_1"/>
    <property type="match status" value="1"/>
</dbReference>
<comment type="caution">
    <text evidence="4">The sequence shown here is derived from an EMBL/GenBank/DDBJ whole genome shotgun (WGS) entry which is preliminary data.</text>
</comment>
<accession>A0A7C5SXI4</accession>
<organism evidence="4">
    <name type="scientific">Thermocrinis ruber</name>
    <dbReference type="NCBI Taxonomy" id="75906"/>
    <lineage>
        <taxon>Bacteria</taxon>
        <taxon>Pseudomonadati</taxon>
        <taxon>Aquificota</taxon>
        <taxon>Aquificia</taxon>
        <taxon>Aquificales</taxon>
        <taxon>Aquificaceae</taxon>
        <taxon>Thermocrinis</taxon>
    </lineage>
</organism>
<evidence type="ECO:0000313" key="4">
    <source>
        <dbReference type="EMBL" id="HHO74283.1"/>
    </source>
</evidence>